<dbReference type="EMBL" id="JBJUIK010000011">
    <property type="protein sequence ID" value="KAL3514187.1"/>
    <property type="molecule type" value="Genomic_DNA"/>
</dbReference>
<keyword evidence="2" id="KW-1185">Reference proteome</keyword>
<dbReference type="PANTHER" id="PTHR47592:SF29">
    <property type="entry name" value="ZINC FINGER, CCHC-TYPE"/>
    <property type="match status" value="1"/>
</dbReference>
<accession>A0ABD2Z7U6</accession>
<evidence type="ECO:0000313" key="1">
    <source>
        <dbReference type="EMBL" id="KAL3514187.1"/>
    </source>
</evidence>
<evidence type="ECO:0000313" key="2">
    <source>
        <dbReference type="Proteomes" id="UP001630127"/>
    </source>
</evidence>
<reference evidence="1 2" key="1">
    <citation type="submission" date="2024-11" db="EMBL/GenBank/DDBJ databases">
        <title>A near-complete genome assembly of Cinchona calisaya.</title>
        <authorList>
            <person name="Lian D.C."/>
            <person name="Zhao X.W."/>
            <person name="Wei L."/>
        </authorList>
    </citation>
    <scope>NUCLEOTIDE SEQUENCE [LARGE SCALE GENOMIC DNA]</scope>
    <source>
        <tissue evidence="1">Nenye</tissue>
    </source>
</reference>
<protein>
    <recommendedName>
        <fullName evidence="3">Zinc finger, CCHC-type</fullName>
    </recommendedName>
</protein>
<gene>
    <name evidence="1" type="ORF">ACH5RR_026904</name>
</gene>
<sequence>MTTLTIKELSTDFTKLSRFEGGNFLRWQKNMKILLTTLHVAYVLTTERPKETEGESLEQTRMGLILNDMSDGLFDTYQDTISAKNLWERLGARYMRDDAISKKFLVTHFNNYKMVDGKPVMEQLYEIERLLNNFKHHKMNMDETIIVSSIIGKLPPSWKDFKRSLKHKKEDISLEQLGHKLCLEEKY</sequence>
<organism evidence="1 2">
    <name type="scientific">Cinchona calisaya</name>
    <dbReference type="NCBI Taxonomy" id="153742"/>
    <lineage>
        <taxon>Eukaryota</taxon>
        <taxon>Viridiplantae</taxon>
        <taxon>Streptophyta</taxon>
        <taxon>Embryophyta</taxon>
        <taxon>Tracheophyta</taxon>
        <taxon>Spermatophyta</taxon>
        <taxon>Magnoliopsida</taxon>
        <taxon>eudicotyledons</taxon>
        <taxon>Gunneridae</taxon>
        <taxon>Pentapetalae</taxon>
        <taxon>asterids</taxon>
        <taxon>lamiids</taxon>
        <taxon>Gentianales</taxon>
        <taxon>Rubiaceae</taxon>
        <taxon>Cinchonoideae</taxon>
        <taxon>Cinchoneae</taxon>
        <taxon>Cinchona</taxon>
    </lineage>
</organism>
<proteinExistence type="predicted"/>
<dbReference type="PANTHER" id="PTHR47592">
    <property type="entry name" value="PBF68 PROTEIN"/>
    <property type="match status" value="1"/>
</dbReference>
<comment type="caution">
    <text evidence="1">The sequence shown here is derived from an EMBL/GenBank/DDBJ whole genome shotgun (WGS) entry which is preliminary data.</text>
</comment>
<name>A0ABD2Z7U6_9GENT</name>
<dbReference type="Pfam" id="PF14223">
    <property type="entry name" value="Retrotran_gag_2"/>
    <property type="match status" value="1"/>
</dbReference>
<dbReference type="Proteomes" id="UP001630127">
    <property type="component" value="Unassembled WGS sequence"/>
</dbReference>
<dbReference type="AlphaFoldDB" id="A0ABD2Z7U6"/>
<evidence type="ECO:0008006" key="3">
    <source>
        <dbReference type="Google" id="ProtNLM"/>
    </source>
</evidence>